<feature type="transmembrane region" description="Helical" evidence="1">
    <location>
        <begin position="70"/>
        <end position="92"/>
    </location>
</feature>
<evidence type="ECO:0000256" key="1">
    <source>
        <dbReference type="SAM" id="Phobius"/>
    </source>
</evidence>
<sequence>MDNKQQKSTVEKLKSQQTGNKKIIITGSILATIIALTPYLFYIYESVPDQPIWDTFFYTFESKNIESAQIVVWTATGKLVPLLLLCIWFLTCRHWWHHALLVPIIMYAYQLLGFALSDTYLFDEFELIHMVPFMAIIIPSIYLIRARIFNRLNTVDQSIQDLEDELTFKPKTLWGKIKQYF</sequence>
<gene>
    <name evidence="2" type="ORF">LY08_02485</name>
</gene>
<organism evidence="2 3">
    <name type="scientific">Olleya aquimaris</name>
    <dbReference type="NCBI Taxonomy" id="639310"/>
    <lineage>
        <taxon>Bacteria</taxon>
        <taxon>Pseudomonadati</taxon>
        <taxon>Bacteroidota</taxon>
        <taxon>Flavobacteriia</taxon>
        <taxon>Flavobacteriales</taxon>
        <taxon>Flavobacteriaceae</taxon>
    </lineage>
</organism>
<feature type="transmembrane region" description="Helical" evidence="1">
    <location>
        <begin position="23"/>
        <end position="44"/>
    </location>
</feature>
<accession>A0A327R742</accession>
<feature type="transmembrane region" description="Helical" evidence="1">
    <location>
        <begin position="99"/>
        <end position="121"/>
    </location>
</feature>
<dbReference type="OrthoDB" id="1446731at2"/>
<keyword evidence="3" id="KW-1185">Reference proteome</keyword>
<keyword evidence="1" id="KW-0472">Membrane</keyword>
<dbReference type="Proteomes" id="UP000248703">
    <property type="component" value="Unassembled WGS sequence"/>
</dbReference>
<comment type="caution">
    <text evidence="2">The sequence shown here is derived from an EMBL/GenBank/DDBJ whole genome shotgun (WGS) entry which is preliminary data.</text>
</comment>
<keyword evidence="1" id="KW-0812">Transmembrane</keyword>
<keyword evidence="1" id="KW-1133">Transmembrane helix</keyword>
<feature type="transmembrane region" description="Helical" evidence="1">
    <location>
        <begin position="127"/>
        <end position="144"/>
    </location>
</feature>
<dbReference type="AlphaFoldDB" id="A0A327R742"/>
<proteinExistence type="predicted"/>
<evidence type="ECO:0000313" key="2">
    <source>
        <dbReference type="EMBL" id="RAJ11985.1"/>
    </source>
</evidence>
<dbReference type="RefSeq" id="WP_111660749.1">
    <property type="nucleotide sequence ID" value="NZ_QLLO01000010.1"/>
</dbReference>
<protein>
    <submittedName>
        <fullName evidence="2">Uncharacterized protein</fullName>
    </submittedName>
</protein>
<dbReference type="EMBL" id="QLLO01000010">
    <property type="protein sequence ID" value="RAJ11985.1"/>
    <property type="molecule type" value="Genomic_DNA"/>
</dbReference>
<reference evidence="2 3" key="1">
    <citation type="submission" date="2018-06" db="EMBL/GenBank/DDBJ databases">
        <title>Genomic Encyclopedia of Archaeal and Bacterial Type Strains, Phase II (KMG-II): from individual species to whole genera.</title>
        <authorList>
            <person name="Goeker M."/>
        </authorList>
    </citation>
    <scope>NUCLEOTIDE SEQUENCE [LARGE SCALE GENOMIC DNA]</scope>
    <source>
        <strain evidence="2 3">DSM 24464</strain>
    </source>
</reference>
<evidence type="ECO:0000313" key="3">
    <source>
        <dbReference type="Proteomes" id="UP000248703"/>
    </source>
</evidence>
<name>A0A327R742_9FLAO</name>